<evidence type="ECO:0000256" key="1">
    <source>
        <dbReference type="ARBA" id="ARBA00022490"/>
    </source>
</evidence>
<organism evidence="4 5">
    <name type="scientific">Cylindrodendrum hubeiense</name>
    <dbReference type="NCBI Taxonomy" id="595255"/>
    <lineage>
        <taxon>Eukaryota</taxon>
        <taxon>Fungi</taxon>
        <taxon>Dikarya</taxon>
        <taxon>Ascomycota</taxon>
        <taxon>Pezizomycotina</taxon>
        <taxon>Sordariomycetes</taxon>
        <taxon>Hypocreomycetidae</taxon>
        <taxon>Hypocreales</taxon>
        <taxon>Nectriaceae</taxon>
        <taxon>Cylindrodendrum</taxon>
    </lineage>
</organism>
<dbReference type="EMBL" id="JAANBB010000811">
    <property type="protein sequence ID" value="KAF7533707.1"/>
    <property type="molecule type" value="Genomic_DNA"/>
</dbReference>
<dbReference type="SUPFAM" id="SSF52402">
    <property type="entry name" value="Adenine nucleotide alpha hydrolases-like"/>
    <property type="match status" value="1"/>
</dbReference>
<dbReference type="OrthoDB" id="25129at2759"/>
<dbReference type="GO" id="GO:0016783">
    <property type="term" value="F:sulfurtransferase activity"/>
    <property type="evidence" value="ECO:0007669"/>
    <property type="project" value="TreeGrafter"/>
</dbReference>
<protein>
    <recommendedName>
        <fullName evidence="3">Cytoplasmic tRNA 2-thiolation protein 2</fullName>
    </recommendedName>
</protein>
<proteinExistence type="inferred from homology"/>
<dbReference type="AlphaFoldDB" id="A0A9P5H0Y7"/>
<evidence type="ECO:0000256" key="2">
    <source>
        <dbReference type="ARBA" id="ARBA00022694"/>
    </source>
</evidence>
<dbReference type="HAMAP" id="MF_03054">
    <property type="entry name" value="CTU2"/>
    <property type="match status" value="1"/>
</dbReference>
<keyword evidence="2 3" id="KW-0819">tRNA processing</keyword>
<keyword evidence="5" id="KW-1185">Reference proteome</keyword>
<dbReference type="PANTHER" id="PTHR20882:SF14">
    <property type="entry name" value="CYTOPLASMIC TRNA 2-THIOLATION PROTEIN 2"/>
    <property type="match status" value="1"/>
</dbReference>
<dbReference type="GO" id="GO:0005829">
    <property type="term" value="C:cytosol"/>
    <property type="evidence" value="ECO:0007669"/>
    <property type="project" value="TreeGrafter"/>
</dbReference>
<comment type="caution">
    <text evidence="4">The sequence shown here is derived from an EMBL/GenBank/DDBJ whole genome shotgun (WGS) entry which is preliminary data.</text>
</comment>
<name>A0A9P5H0Y7_9HYPO</name>
<gene>
    <name evidence="3" type="primary">NCS2</name>
    <name evidence="3" type="synonym">CTU2</name>
    <name evidence="4" type="ORF">G7Z17_g13471</name>
</gene>
<keyword evidence="1 3" id="KW-0963">Cytoplasm</keyword>
<dbReference type="GO" id="GO:0016779">
    <property type="term" value="F:nucleotidyltransferase activity"/>
    <property type="evidence" value="ECO:0007669"/>
    <property type="project" value="UniProtKB-UniRule"/>
</dbReference>
<dbReference type="InterPro" id="IPR019407">
    <property type="entry name" value="CTU2"/>
</dbReference>
<dbReference type="GO" id="GO:0000049">
    <property type="term" value="F:tRNA binding"/>
    <property type="evidence" value="ECO:0007669"/>
    <property type="project" value="InterPro"/>
</dbReference>
<accession>A0A9P5H0Y7</accession>
<dbReference type="GO" id="GO:0002143">
    <property type="term" value="P:tRNA wobble position uridine thiolation"/>
    <property type="evidence" value="ECO:0007669"/>
    <property type="project" value="TreeGrafter"/>
</dbReference>
<comment type="function">
    <text evidence="3">Plays a central role in 2-thiolation of mcm(5)S(2)U at tRNA wobble positions of tRNA(Lys), tRNA(Glu) and tRNA(Gln). May act by forming a heterodimer with NCS6 that ligates sulfur from thiocarboxylated URM1 onto the uridine of tRNAs at wobble position. Prior mcm(5) tRNA modification by the elongator complex is required for 2-thiolation. May also be involved in protein urmylation.</text>
</comment>
<dbReference type="Pfam" id="PF10288">
    <property type="entry name" value="CTU2"/>
    <property type="match status" value="1"/>
</dbReference>
<comment type="subcellular location">
    <subcellularLocation>
        <location evidence="3">Cytoplasm</location>
    </subcellularLocation>
</comment>
<dbReference type="InterPro" id="IPR014729">
    <property type="entry name" value="Rossmann-like_a/b/a_fold"/>
</dbReference>
<dbReference type="Gene3D" id="3.40.50.620">
    <property type="entry name" value="HUPs"/>
    <property type="match status" value="1"/>
</dbReference>
<dbReference type="GO" id="GO:0032447">
    <property type="term" value="P:protein urmylation"/>
    <property type="evidence" value="ECO:0007669"/>
    <property type="project" value="UniProtKB-UniRule"/>
</dbReference>
<dbReference type="Proteomes" id="UP000722485">
    <property type="component" value="Unassembled WGS sequence"/>
</dbReference>
<dbReference type="PANTHER" id="PTHR20882">
    <property type="entry name" value="CYTOPLASMIC TRNA 2-THIOLATION PROTEIN 2"/>
    <property type="match status" value="1"/>
</dbReference>
<comment type="similarity">
    <text evidence="3">Belongs to the CTU2/NCS2 family.</text>
</comment>
<evidence type="ECO:0000313" key="5">
    <source>
        <dbReference type="Proteomes" id="UP000722485"/>
    </source>
</evidence>
<evidence type="ECO:0000256" key="3">
    <source>
        <dbReference type="HAMAP-Rule" id="MF_03054"/>
    </source>
</evidence>
<evidence type="ECO:0000313" key="4">
    <source>
        <dbReference type="EMBL" id="KAF7533707.1"/>
    </source>
</evidence>
<sequence>MPGSEMSRPCKRCKVEDAPFQLRTDPTCRDCYVHYVALKMGKRLGQLHRDIRVSRLPTARRYIAGLSFGPSSSALVELLDDTGRRLSLKKSTSPFNPLVVHVDTDLSAREDSPARKLIEEYRRRFSHVEFECVPLSDVLAVRSIDWSALPLPVEDGSVIDPAARLQRLFDALPTVTSRADLLRQFIRHLLLHIALKSSCSALLLGHSTSALAALTLSEVANGRGFAVPWQVNDGLCTICTYPAPGTSTNGSDTTATGKETAQIEFPVYYPMREVFRNEILQYIDLVPALSGLVPTDQMTIGGSSSVVSHKDLSIEEVMARYFDSVEDSYSGIVANVVRTTGKLERVAGEDFCGSCGMTVDDQGDSRWAGEIGDDPNFKSNKKRHAPFSRVIESMRLELPKMRRLLFANSVTQAMPNAPNI</sequence>
<comment type="pathway">
    <text evidence="3">tRNA modification; 5-methoxycarbonylmethyl-2-thiouridine-tRNA biosynthesis.</text>
</comment>
<reference evidence="4" key="1">
    <citation type="submission" date="2020-03" db="EMBL/GenBank/DDBJ databases">
        <title>Draft Genome Sequence of Cylindrodendrum hubeiense.</title>
        <authorList>
            <person name="Buettner E."/>
            <person name="Kellner H."/>
        </authorList>
    </citation>
    <scope>NUCLEOTIDE SEQUENCE</scope>
    <source>
        <strain evidence="4">IHI 201604</strain>
    </source>
</reference>